<dbReference type="WBParaSite" id="JU765_v2.g9112.t1">
    <property type="protein sequence ID" value="JU765_v2.g9112.t1"/>
    <property type="gene ID" value="JU765_v2.g9112"/>
</dbReference>
<accession>A0AC34RQH3</accession>
<protein>
    <submittedName>
        <fullName evidence="2">Uncharacterized protein</fullName>
    </submittedName>
</protein>
<organism evidence="1 2">
    <name type="scientific">Panagrolaimus sp. JU765</name>
    <dbReference type="NCBI Taxonomy" id="591449"/>
    <lineage>
        <taxon>Eukaryota</taxon>
        <taxon>Metazoa</taxon>
        <taxon>Ecdysozoa</taxon>
        <taxon>Nematoda</taxon>
        <taxon>Chromadorea</taxon>
        <taxon>Rhabditida</taxon>
        <taxon>Tylenchina</taxon>
        <taxon>Panagrolaimomorpha</taxon>
        <taxon>Panagrolaimoidea</taxon>
        <taxon>Panagrolaimidae</taxon>
        <taxon>Panagrolaimus</taxon>
    </lineage>
</organism>
<evidence type="ECO:0000313" key="2">
    <source>
        <dbReference type="WBParaSite" id="JU765_v2.g9112.t1"/>
    </source>
</evidence>
<evidence type="ECO:0000313" key="1">
    <source>
        <dbReference type="Proteomes" id="UP000887576"/>
    </source>
</evidence>
<sequence length="147" mass="17071">MLSPKRKQELQSRPRDPTKKVRKGVVIHVSENFGRILCSRSFSDRGAHIFFDRNTVVNGTPLFMSDYSLNTIVPIGVDVDFKLNYEFPSRWRQYGSCMGYYCEWLNFDPEKTPEIICTELLVKTHRQDDCVTATDKNGKIVFIHPHV</sequence>
<reference evidence="2" key="1">
    <citation type="submission" date="2022-11" db="UniProtKB">
        <authorList>
            <consortium name="WormBaseParasite"/>
        </authorList>
    </citation>
    <scope>IDENTIFICATION</scope>
</reference>
<dbReference type="Proteomes" id="UP000887576">
    <property type="component" value="Unplaced"/>
</dbReference>
<proteinExistence type="predicted"/>
<name>A0AC34RQH3_9BILA</name>